<dbReference type="InterPro" id="IPR000032">
    <property type="entry name" value="HPr-like"/>
</dbReference>
<dbReference type="PANTHER" id="PTHR33705:SF2">
    <property type="entry name" value="PHOSPHOCARRIER PROTEIN NPR"/>
    <property type="match status" value="1"/>
</dbReference>
<dbReference type="NCBIfam" id="TIGR01003">
    <property type="entry name" value="PTS_HPr_family"/>
    <property type="match status" value="1"/>
</dbReference>
<proteinExistence type="predicted"/>
<dbReference type="AlphaFoldDB" id="A0AAW9NU70"/>
<evidence type="ECO:0000256" key="3">
    <source>
        <dbReference type="ARBA" id="ARBA00022683"/>
    </source>
</evidence>
<dbReference type="InterPro" id="IPR050399">
    <property type="entry name" value="HPr"/>
</dbReference>
<dbReference type="Gene3D" id="3.30.1340.10">
    <property type="entry name" value="HPr-like"/>
    <property type="match status" value="1"/>
</dbReference>
<dbReference type="PRINTS" id="PR00107">
    <property type="entry name" value="PHOSPHOCPHPR"/>
</dbReference>
<keyword evidence="2" id="KW-0963">Cytoplasm</keyword>
<keyword evidence="6" id="KW-1185">Reference proteome</keyword>
<feature type="domain" description="HPr" evidence="4">
    <location>
        <begin position="1"/>
        <end position="87"/>
    </location>
</feature>
<sequence>MEKSFTITAAEGLHARPCTLLVQGVSAFQSNVTISYNGREANLKSIMGVMALAIPSGGAITVKAEGDDAAAALAKVEEVIKSQGIGQ</sequence>
<name>A0AAW9NU70_9BACL</name>
<dbReference type="PROSITE" id="PS00589">
    <property type="entry name" value="PTS_HPR_SER"/>
    <property type="match status" value="1"/>
</dbReference>
<evidence type="ECO:0000256" key="1">
    <source>
        <dbReference type="ARBA" id="ARBA00004496"/>
    </source>
</evidence>
<dbReference type="GO" id="GO:0005737">
    <property type="term" value="C:cytoplasm"/>
    <property type="evidence" value="ECO:0007669"/>
    <property type="project" value="UniProtKB-SubCell"/>
</dbReference>
<dbReference type="PANTHER" id="PTHR33705">
    <property type="entry name" value="PHOSPHOCARRIER PROTEIN HPR"/>
    <property type="match status" value="1"/>
</dbReference>
<dbReference type="PROSITE" id="PS51350">
    <property type="entry name" value="PTS_HPR_DOM"/>
    <property type="match status" value="1"/>
</dbReference>
<dbReference type="RefSeq" id="WP_107839683.1">
    <property type="nucleotide sequence ID" value="NZ_JARSFG010000010.1"/>
</dbReference>
<dbReference type="EMBL" id="JARSFG010000010">
    <property type="protein sequence ID" value="MEC1178301.1"/>
    <property type="molecule type" value="Genomic_DNA"/>
</dbReference>
<evidence type="ECO:0000313" key="5">
    <source>
        <dbReference type="EMBL" id="MEC1178301.1"/>
    </source>
</evidence>
<dbReference type="InterPro" id="IPR035895">
    <property type="entry name" value="HPr-like_sf"/>
</dbReference>
<accession>A0AAW9NU70</accession>
<organism evidence="5 6">
    <name type="scientific">Metasolibacillus meyeri</name>
    <dbReference type="NCBI Taxonomy" id="1071052"/>
    <lineage>
        <taxon>Bacteria</taxon>
        <taxon>Bacillati</taxon>
        <taxon>Bacillota</taxon>
        <taxon>Bacilli</taxon>
        <taxon>Bacillales</taxon>
        <taxon>Caryophanaceae</taxon>
        <taxon>Metasolibacillus</taxon>
    </lineage>
</organism>
<dbReference type="Proteomes" id="UP001344888">
    <property type="component" value="Unassembled WGS sequence"/>
</dbReference>
<comment type="caution">
    <text evidence="5">The sequence shown here is derived from an EMBL/GenBank/DDBJ whole genome shotgun (WGS) entry which is preliminary data.</text>
</comment>
<reference evidence="5 6" key="1">
    <citation type="submission" date="2023-03" db="EMBL/GenBank/DDBJ databases">
        <title>Bacillus Genome Sequencing.</title>
        <authorList>
            <person name="Dunlap C."/>
        </authorList>
    </citation>
    <scope>NUCLEOTIDE SEQUENCE [LARGE SCALE GENOMIC DNA]</scope>
    <source>
        <strain evidence="5 6">B-59205</strain>
    </source>
</reference>
<dbReference type="SUPFAM" id="SSF55594">
    <property type="entry name" value="HPr-like"/>
    <property type="match status" value="1"/>
</dbReference>
<dbReference type="CDD" id="cd00367">
    <property type="entry name" value="PTS-HPr_like"/>
    <property type="match status" value="1"/>
</dbReference>
<dbReference type="InterPro" id="IPR002114">
    <property type="entry name" value="PTS_HPr_Ser_P_site"/>
</dbReference>
<comment type="subcellular location">
    <subcellularLocation>
        <location evidence="1">Cytoplasm</location>
    </subcellularLocation>
</comment>
<gene>
    <name evidence="5" type="ORF">P9B03_07390</name>
</gene>
<evidence type="ECO:0000259" key="4">
    <source>
        <dbReference type="PROSITE" id="PS51350"/>
    </source>
</evidence>
<evidence type="ECO:0000313" key="6">
    <source>
        <dbReference type="Proteomes" id="UP001344888"/>
    </source>
</evidence>
<dbReference type="Pfam" id="PF00381">
    <property type="entry name" value="PTS-HPr"/>
    <property type="match status" value="1"/>
</dbReference>
<evidence type="ECO:0000256" key="2">
    <source>
        <dbReference type="ARBA" id="ARBA00022490"/>
    </source>
</evidence>
<dbReference type="GO" id="GO:0009401">
    <property type="term" value="P:phosphoenolpyruvate-dependent sugar phosphotransferase system"/>
    <property type="evidence" value="ECO:0007669"/>
    <property type="project" value="UniProtKB-KW"/>
</dbReference>
<keyword evidence="3" id="KW-0598">Phosphotransferase system</keyword>
<protein>
    <submittedName>
        <fullName evidence="5">HPr family phosphocarrier protein</fullName>
    </submittedName>
</protein>